<reference evidence="5" key="2">
    <citation type="submission" date="2017-02" db="EMBL/GenBank/DDBJ databases">
        <title>Sunflower complete genome.</title>
        <authorList>
            <person name="Langlade N."/>
            <person name="Munos S."/>
        </authorList>
    </citation>
    <scope>NUCLEOTIDE SEQUENCE [LARGE SCALE GENOMIC DNA]</scope>
    <source>
        <tissue evidence="5">Leaves</tissue>
    </source>
</reference>
<reference evidence="4" key="3">
    <citation type="submission" date="2020-06" db="EMBL/GenBank/DDBJ databases">
        <title>Helianthus annuus Genome sequencing and assembly Release 2.</title>
        <authorList>
            <person name="Gouzy J."/>
            <person name="Langlade N."/>
            <person name="Munos S."/>
        </authorList>
    </citation>
    <scope>NUCLEOTIDE SEQUENCE</scope>
    <source>
        <tissue evidence="4">Leaves</tissue>
    </source>
</reference>
<dbReference type="PANTHER" id="PTHR24173:SF90">
    <property type="entry name" value="RING-TYPE DOMAIN-CONTAINING PROTEIN"/>
    <property type="match status" value="1"/>
</dbReference>
<evidence type="ECO:0000313" key="5">
    <source>
        <dbReference type="EMBL" id="OTG07283.1"/>
    </source>
</evidence>
<organism evidence="5 6">
    <name type="scientific">Helianthus annuus</name>
    <name type="common">Common sunflower</name>
    <dbReference type="NCBI Taxonomy" id="4232"/>
    <lineage>
        <taxon>Eukaryota</taxon>
        <taxon>Viridiplantae</taxon>
        <taxon>Streptophyta</taxon>
        <taxon>Embryophyta</taxon>
        <taxon>Tracheophyta</taxon>
        <taxon>Spermatophyta</taxon>
        <taxon>Magnoliopsida</taxon>
        <taxon>eudicotyledons</taxon>
        <taxon>Gunneridae</taxon>
        <taxon>Pentapetalae</taxon>
        <taxon>asterids</taxon>
        <taxon>campanulids</taxon>
        <taxon>Asterales</taxon>
        <taxon>Asteraceae</taxon>
        <taxon>Asteroideae</taxon>
        <taxon>Heliantheae alliance</taxon>
        <taxon>Heliantheae</taxon>
        <taxon>Helianthus</taxon>
    </lineage>
</organism>
<proteinExistence type="predicted"/>
<dbReference type="Gramene" id="mRNA:HanXRQr2_Chr06g0267441">
    <property type="protein sequence ID" value="mRNA:HanXRQr2_Chr06g0267441"/>
    <property type="gene ID" value="HanXRQr2_Chr06g0267441"/>
</dbReference>
<dbReference type="PROSITE" id="PS50088">
    <property type="entry name" value="ANK_REPEAT"/>
    <property type="match status" value="1"/>
</dbReference>
<sequence length="118" mass="13479">MINIRFDSNGFPDSLNRHKQTPLMLAAMHGKIDCVKKLIEANANILMFDSPNGRTCLHYAAYYGYSKLSRNHSFRGPDLSCCRFLVGFSRFVNIRDGKGAIPLHLAARQRRLRSYTSR</sequence>
<dbReference type="STRING" id="4232.A0A251T937"/>
<evidence type="ECO:0000313" key="4">
    <source>
        <dbReference type="EMBL" id="KAF5803104.1"/>
    </source>
</evidence>
<dbReference type="Proteomes" id="UP000215914">
    <property type="component" value="Chromosome 11"/>
</dbReference>
<dbReference type="InterPro" id="IPR036770">
    <property type="entry name" value="Ankyrin_rpt-contain_sf"/>
</dbReference>
<evidence type="ECO:0000313" key="6">
    <source>
        <dbReference type="Proteomes" id="UP000215914"/>
    </source>
</evidence>
<dbReference type="InterPro" id="IPR002110">
    <property type="entry name" value="Ankyrin_rpt"/>
</dbReference>
<keyword evidence="2 3" id="KW-0040">ANK repeat</keyword>
<evidence type="ECO:0000256" key="2">
    <source>
        <dbReference type="ARBA" id="ARBA00023043"/>
    </source>
</evidence>
<evidence type="ECO:0000256" key="1">
    <source>
        <dbReference type="ARBA" id="ARBA00022737"/>
    </source>
</evidence>
<keyword evidence="6" id="KW-1185">Reference proteome</keyword>
<dbReference type="EMBL" id="CM007900">
    <property type="protein sequence ID" value="OTG07283.1"/>
    <property type="molecule type" value="Genomic_DNA"/>
</dbReference>
<dbReference type="Gene3D" id="1.25.40.20">
    <property type="entry name" value="Ankyrin repeat-containing domain"/>
    <property type="match status" value="1"/>
</dbReference>
<keyword evidence="1" id="KW-0677">Repeat</keyword>
<feature type="repeat" description="ANK" evidence="3">
    <location>
        <begin position="18"/>
        <end position="50"/>
    </location>
</feature>
<reference evidence="4 6" key="1">
    <citation type="journal article" date="2017" name="Nature">
        <title>The sunflower genome provides insights into oil metabolism, flowering and Asterid evolution.</title>
        <authorList>
            <person name="Badouin H."/>
            <person name="Gouzy J."/>
            <person name="Grassa C.J."/>
            <person name="Murat F."/>
            <person name="Staton S.E."/>
            <person name="Cottret L."/>
            <person name="Lelandais-Briere C."/>
            <person name="Owens G.L."/>
            <person name="Carrere S."/>
            <person name="Mayjonade B."/>
            <person name="Legrand L."/>
            <person name="Gill N."/>
            <person name="Kane N.C."/>
            <person name="Bowers J.E."/>
            <person name="Hubner S."/>
            <person name="Bellec A."/>
            <person name="Berard A."/>
            <person name="Berges H."/>
            <person name="Blanchet N."/>
            <person name="Boniface M.C."/>
            <person name="Brunel D."/>
            <person name="Catrice O."/>
            <person name="Chaidir N."/>
            <person name="Claudel C."/>
            <person name="Donnadieu C."/>
            <person name="Faraut T."/>
            <person name="Fievet G."/>
            <person name="Helmstetter N."/>
            <person name="King M."/>
            <person name="Knapp S.J."/>
            <person name="Lai Z."/>
            <person name="Le Paslier M.C."/>
            <person name="Lippi Y."/>
            <person name="Lorenzon L."/>
            <person name="Mandel J.R."/>
            <person name="Marage G."/>
            <person name="Marchand G."/>
            <person name="Marquand E."/>
            <person name="Bret-Mestries E."/>
            <person name="Morien E."/>
            <person name="Nambeesan S."/>
            <person name="Nguyen T."/>
            <person name="Pegot-Espagnet P."/>
            <person name="Pouilly N."/>
            <person name="Raftis F."/>
            <person name="Sallet E."/>
            <person name="Schiex T."/>
            <person name="Thomas J."/>
            <person name="Vandecasteele C."/>
            <person name="Vares D."/>
            <person name="Vear F."/>
            <person name="Vautrin S."/>
            <person name="Crespi M."/>
            <person name="Mangin B."/>
            <person name="Burke J.M."/>
            <person name="Salse J."/>
            <person name="Munos S."/>
            <person name="Vincourt P."/>
            <person name="Rieseberg L.H."/>
            <person name="Langlade N.B."/>
        </authorList>
    </citation>
    <scope>NUCLEOTIDE SEQUENCE [LARGE SCALE GENOMIC DNA]</scope>
    <source>
        <strain evidence="6">cv. SF193</strain>
        <tissue evidence="4">Leaves</tissue>
    </source>
</reference>
<name>A0A251T937_HELAN</name>
<dbReference type="InParanoid" id="A0A251T937"/>
<dbReference type="Pfam" id="PF12796">
    <property type="entry name" value="Ank_2"/>
    <property type="match status" value="1"/>
</dbReference>
<dbReference type="AlphaFoldDB" id="A0A251T937"/>
<gene>
    <name evidence="5" type="ORF">HannXRQ_Chr11g0328691</name>
    <name evidence="4" type="ORF">HanXRQr2_Chr06g0267441</name>
</gene>
<dbReference type="PANTHER" id="PTHR24173">
    <property type="entry name" value="ANKYRIN REPEAT CONTAINING"/>
    <property type="match status" value="1"/>
</dbReference>
<dbReference type="SMART" id="SM00248">
    <property type="entry name" value="ANK"/>
    <property type="match status" value="2"/>
</dbReference>
<dbReference type="PROSITE" id="PS50297">
    <property type="entry name" value="ANK_REP_REGION"/>
    <property type="match status" value="1"/>
</dbReference>
<dbReference type="EMBL" id="MNCJ02000321">
    <property type="protein sequence ID" value="KAF5803104.1"/>
    <property type="molecule type" value="Genomic_DNA"/>
</dbReference>
<dbReference type="SUPFAM" id="SSF48403">
    <property type="entry name" value="Ankyrin repeat"/>
    <property type="match status" value="1"/>
</dbReference>
<accession>A0A251T937</accession>
<protein>
    <submittedName>
        <fullName evidence="4 5">Ankyrin repeat-containing domain-containing protein</fullName>
    </submittedName>
</protein>
<evidence type="ECO:0000256" key="3">
    <source>
        <dbReference type="PROSITE-ProRule" id="PRU00023"/>
    </source>
</evidence>